<gene>
    <name evidence="2" type="ORF">J8273_7294</name>
</gene>
<keyword evidence="3" id="KW-1185">Reference proteome</keyword>
<evidence type="ECO:0000256" key="1">
    <source>
        <dbReference type="SAM" id="MobiDB-lite"/>
    </source>
</evidence>
<feature type="compositionally biased region" description="Basic and acidic residues" evidence="1">
    <location>
        <begin position="1"/>
        <end position="15"/>
    </location>
</feature>
<dbReference type="PANTHER" id="PTHR37028">
    <property type="entry name" value="UNNAMED PRODUCT-RELATED"/>
    <property type="match status" value="1"/>
</dbReference>
<feature type="compositionally biased region" description="Low complexity" evidence="1">
    <location>
        <begin position="43"/>
        <end position="52"/>
    </location>
</feature>
<dbReference type="Proteomes" id="UP000717585">
    <property type="component" value="Unassembled WGS sequence"/>
</dbReference>
<feature type="region of interest" description="Disordered" evidence="1">
    <location>
        <begin position="415"/>
        <end position="441"/>
    </location>
</feature>
<feature type="region of interest" description="Disordered" evidence="1">
    <location>
        <begin position="1"/>
        <end position="55"/>
    </location>
</feature>
<feature type="region of interest" description="Disordered" evidence="1">
    <location>
        <begin position="322"/>
        <end position="344"/>
    </location>
</feature>
<feature type="region of interest" description="Disordered" evidence="1">
    <location>
        <begin position="142"/>
        <end position="182"/>
    </location>
</feature>
<comment type="caution">
    <text evidence="2">The sequence shown here is derived from an EMBL/GenBank/DDBJ whole genome shotgun (WGS) entry which is preliminary data.</text>
</comment>
<protein>
    <submittedName>
        <fullName evidence="2">Pathogenesis-related genes transcriptional activator</fullName>
    </submittedName>
</protein>
<name>A0A8J6ATE2_9EUKA</name>
<organism evidence="2 3">
    <name type="scientific">Carpediemonas membranifera</name>
    <dbReference type="NCBI Taxonomy" id="201153"/>
    <lineage>
        <taxon>Eukaryota</taxon>
        <taxon>Metamonada</taxon>
        <taxon>Carpediemonas-like organisms</taxon>
        <taxon>Carpediemonas</taxon>
    </lineage>
</organism>
<reference evidence="2" key="1">
    <citation type="submission" date="2021-05" db="EMBL/GenBank/DDBJ databases">
        <title>A free-living protist that lacks canonical eukaryotic 1 DNA replication and segregation systems.</title>
        <authorList>
            <person name="Salas-Leiva D.E."/>
            <person name="Tromer E.C."/>
            <person name="Curtis B.A."/>
            <person name="Jerlstrom-Hultqvist J."/>
            <person name="Kolisko M."/>
            <person name="Yi Z."/>
            <person name="Salas-Leiva J.S."/>
            <person name="Gallot-Lavallee L."/>
            <person name="Kops G.J.P.L."/>
            <person name="Archibald J.M."/>
            <person name="Simpson A.G.B."/>
            <person name="Roger A.J."/>
        </authorList>
    </citation>
    <scope>NUCLEOTIDE SEQUENCE</scope>
    <source>
        <strain evidence="2">BICM</strain>
    </source>
</reference>
<dbReference type="AlphaFoldDB" id="A0A8J6ATE2"/>
<dbReference type="EMBL" id="JAHDYR010000062">
    <property type="protein sequence ID" value="KAG9391020.1"/>
    <property type="molecule type" value="Genomic_DNA"/>
</dbReference>
<dbReference type="OrthoDB" id="78067at2759"/>
<sequence>MKSKQQEPRQLERTRRPSTPTATQSKNTARQRTVRPYVPSLTQPQRPRSAQSRRVDERLWHEADHIATDRERKRHLRQLEELEECSFQPQLNGNSERMIEKDYRPVYERIEAIQHMKETKLAQARDQFLQQHAPFTPSISKRSERLAMRRSVSDVTERMAEDQQKAEGRHRSRRSRHDEELAEQFTAKPQINDKSRAILTHNDVYSRTDLTFAERQEILETQRQREIAAVRESLKVMQSAPKTTGETKDDLYRRLVDDARRRRQPQTNDRPDCTFTPSMNRKSAQRAATPLNELVSDSRAKAKREQLRQMRDRAEYEECSFKPKIGPRPRSASRVTRPHYSINDPDRLSREVQADLDRRRSREVEADLMRRERDMRECTFKPKITRGSRPKSPAPVDVKGLGRFMELRDLAARKNAPLPRSRSRSRSMGLPYTIPKPFRLSGTHPKAAELSDLARQASFDRQYGECTFRPDTLESTRSSTISRILRTDYSASYLDY</sequence>
<feature type="compositionally biased region" description="Polar residues" evidence="1">
    <location>
        <begin position="17"/>
        <end position="31"/>
    </location>
</feature>
<evidence type="ECO:0000313" key="3">
    <source>
        <dbReference type="Proteomes" id="UP000717585"/>
    </source>
</evidence>
<evidence type="ECO:0000313" key="2">
    <source>
        <dbReference type="EMBL" id="KAG9391020.1"/>
    </source>
</evidence>
<feature type="region of interest" description="Disordered" evidence="1">
    <location>
        <begin position="260"/>
        <end position="289"/>
    </location>
</feature>
<proteinExistence type="predicted"/>
<dbReference type="PANTHER" id="PTHR37028:SF4">
    <property type="entry name" value="ALMS MOTIF DOMAIN-CONTAINING PROTEIN"/>
    <property type="match status" value="1"/>
</dbReference>
<accession>A0A8J6ATE2</accession>
<feature type="compositionally biased region" description="Basic and acidic residues" evidence="1">
    <location>
        <begin position="142"/>
        <end position="169"/>
    </location>
</feature>